<accession>A0A5J4VMF5</accession>
<name>A0A5J4VMF5_9EUKA</name>
<organism evidence="1 2">
    <name type="scientific">Streblomastix strix</name>
    <dbReference type="NCBI Taxonomy" id="222440"/>
    <lineage>
        <taxon>Eukaryota</taxon>
        <taxon>Metamonada</taxon>
        <taxon>Preaxostyla</taxon>
        <taxon>Oxymonadida</taxon>
        <taxon>Streblomastigidae</taxon>
        <taxon>Streblomastix</taxon>
    </lineage>
</organism>
<sequence>MKSRIPQQLILILQLLDLNDVSYSLIFTLFKLVIWSNDEEKLQLFKLGAIDAMLITLDTTDQSIFKCSAIIITNILSVIKQQGLVDEYTNITLTLFQKINKYVLSAGADLVNCGEQHPWFHDLEADGTLQKLINYEFYTQLGILYKAQEPPMTIKQQIIYKIFSTVLFNQRIDLSEEQQLKSLCYLAECKENQSLIIEQRDFKDIFNSDKIKSDTQTYQQLLKLLHLLTDKGTNETKIRIWELIPTPLRVQNPSLSQFYQQQMKKKDISIQNLPSSSLINLATKKDQTMKDNPSLSILTPSEIDSLFIQILALLDFYHRRTCQKEDQQNNHRYISPWLEVKLCFNIVTFTCSSTSSLSTIEYIQWSQKSRAQQCDQYSFVY</sequence>
<dbReference type="Proteomes" id="UP000324800">
    <property type="component" value="Unassembled WGS sequence"/>
</dbReference>
<gene>
    <name evidence="1" type="ORF">EZS28_021022</name>
</gene>
<evidence type="ECO:0000313" key="1">
    <source>
        <dbReference type="EMBL" id="KAA6383453.1"/>
    </source>
</evidence>
<reference evidence="1 2" key="1">
    <citation type="submission" date="2019-03" db="EMBL/GenBank/DDBJ databases">
        <title>Single cell metagenomics reveals metabolic interactions within the superorganism composed of flagellate Streblomastix strix and complex community of Bacteroidetes bacteria on its surface.</title>
        <authorList>
            <person name="Treitli S.C."/>
            <person name="Kolisko M."/>
            <person name="Husnik F."/>
            <person name="Keeling P."/>
            <person name="Hampl V."/>
        </authorList>
    </citation>
    <scope>NUCLEOTIDE SEQUENCE [LARGE SCALE GENOMIC DNA]</scope>
    <source>
        <strain evidence="1">ST1C</strain>
    </source>
</reference>
<dbReference type="AlphaFoldDB" id="A0A5J4VMF5"/>
<evidence type="ECO:0000313" key="2">
    <source>
        <dbReference type="Proteomes" id="UP000324800"/>
    </source>
</evidence>
<proteinExistence type="predicted"/>
<comment type="caution">
    <text evidence="1">The sequence shown here is derived from an EMBL/GenBank/DDBJ whole genome shotgun (WGS) entry which is preliminary data.</text>
</comment>
<dbReference type="EMBL" id="SNRW01006237">
    <property type="protein sequence ID" value="KAA6383453.1"/>
    <property type="molecule type" value="Genomic_DNA"/>
</dbReference>
<protein>
    <submittedName>
        <fullName evidence="1">Uncharacterized protein</fullName>
    </submittedName>
</protein>